<keyword evidence="3" id="KW-1185">Reference proteome</keyword>
<dbReference type="InterPro" id="IPR029058">
    <property type="entry name" value="AB_hydrolase_fold"/>
</dbReference>
<dbReference type="PANTHER" id="PTHR43798:SF33">
    <property type="entry name" value="HYDROLASE, PUTATIVE (AFU_ORTHOLOGUE AFUA_2G14860)-RELATED"/>
    <property type="match status" value="1"/>
</dbReference>
<protein>
    <submittedName>
        <fullName evidence="2">Haloalkane dehalogenase</fullName>
    </submittedName>
</protein>
<dbReference type="InterPro" id="IPR022742">
    <property type="entry name" value="Hydrolase_4"/>
</dbReference>
<sequence length="275" mass="30274">MSQWILLRGLAREARHWGAFEAALGAHGLVGAGERAVCIDLPGNGAEHAQATPHSVFAMMDSVRARAAATNVRLPCRVIAMSLGAMVATAWAQRHPGEIERLVLINTSMRPFARLHERLRPAAWPTLGHIAMNWSRPERCEASIHRLTCNRGDAIDADIAQWSQLRRTHGASAANALRQLAAAARFRAARDAPRCPVLLLSSAADRLVDPTCSARVANQWRASHAVHPWAGHDLPHDDADWTCRAIATWLDEHRTHTNEYERVRHADDSSHLSGT</sequence>
<dbReference type="Gene3D" id="3.40.50.1820">
    <property type="entry name" value="alpha/beta hydrolase"/>
    <property type="match status" value="1"/>
</dbReference>
<dbReference type="Pfam" id="PF12146">
    <property type="entry name" value="Hydrolase_4"/>
    <property type="match status" value="1"/>
</dbReference>
<dbReference type="PRINTS" id="PR00111">
    <property type="entry name" value="ABHYDROLASE"/>
</dbReference>
<gene>
    <name evidence="2" type="ORF">AWB75_01444</name>
</gene>
<feature type="domain" description="Serine aminopeptidase S33" evidence="1">
    <location>
        <begin position="26"/>
        <end position="224"/>
    </location>
</feature>
<dbReference type="InterPro" id="IPR050266">
    <property type="entry name" value="AB_hydrolase_sf"/>
</dbReference>
<evidence type="ECO:0000313" key="3">
    <source>
        <dbReference type="Proteomes" id="UP000054870"/>
    </source>
</evidence>
<organism evidence="2 3">
    <name type="scientific">Caballeronia catudaia</name>
    <dbReference type="NCBI Taxonomy" id="1777136"/>
    <lineage>
        <taxon>Bacteria</taxon>
        <taxon>Pseudomonadati</taxon>
        <taxon>Pseudomonadota</taxon>
        <taxon>Betaproteobacteria</taxon>
        <taxon>Burkholderiales</taxon>
        <taxon>Burkholderiaceae</taxon>
        <taxon>Caballeronia</taxon>
    </lineage>
</organism>
<dbReference type="SUPFAM" id="SSF53474">
    <property type="entry name" value="alpha/beta-Hydrolases"/>
    <property type="match status" value="1"/>
</dbReference>
<comment type="caution">
    <text evidence="2">The sequence shown here is derived from an EMBL/GenBank/DDBJ whole genome shotgun (WGS) entry which is preliminary data.</text>
</comment>
<accession>A0A157ZZ06</accession>
<dbReference type="GO" id="GO:0016020">
    <property type="term" value="C:membrane"/>
    <property type="evidence" value="ECO:0007669"/>
    <property type="project" value="TreeGrafter"/>
</dbReference>
<dbReference type="InterPro" id="IPR000073">
    <property type="entry name" value="AB_hydrolase_1"/>
</dbReference>
<evidence type="ECO:0000313" key="2">
    <source>
        <dbReference type="EMBL" id="SAK50755.1"/>
    </source>
</evidence>
<dbReference type="RefSeq" id="WP_061123410.1">
    <property type="nucleotide sequence ID" value="NZ_FCOF02000005.1"/>
</dbReference>
<dbReference type="PANTHER" id="PTHR43798">
    <property type="entry name" value="MONOACYLGLYCEROL LIPASE"/>
    <property type="match status" value="1"/>
</dbReference>
<dbReference type="OrthoDB" id="5290302at2"/>
<dbReference type="AlphaFoldDB" id="A0A157ZZ06"/>
<proteinExistence type="predicted"/>
<dbReference type="EMBL" id="FCOF02000005">
    <property type="protein sequence ID" value="SAK50755.1"/>
    <property type="molecule type" value="Genomic_DNA"/>
</dbReference>
<reference evidence="2" key="1">
    <citation type="submission" date="2016-01" db="EMBL/GenBank/DDBJ databases">
        <authorList>
            <person name="Peeters C."/>
        </authorList>
    </citation>
    <scope>NUCLEOTIDE SEQUENCE [LARGE SCALE GENOMIC DNA]</scope>
    <source>
        <strain evidence="2">LMG 29318</strain>
    </source>
</reference>
<dbReference type="Proteomes" id="UP000054870">
    <property type="component" value="Unassembled WGS sequence"/>
</dbReference>
<evidence type="ECO:0000259" key="1">
    <source>
        <dbReference type="Pfam" id="PF12146"/>
    </source>
</evidence>
<name>A0A157ZZ06_9BURK</name>